<sequence>MRKNVLKAGVPKFKNRTTKFKLQLLQKNEFLRRIHIKIV</sequence>
<evidence type="ECO:0000313" key="2">
    <source>
        <dbReference type="Proteomes" id="UP000012249"/>
    </source>
</evidence>
<dbReference type="EMBL" id="AHMI02000313">
    <property type="protein sequence ID" value="EMY12181.1"/>
    <property type="molecule type" value="Genomic_DNA"/>
</dbReference>
<gene>
    <name evidence="1" type="ORF">LEP1GSC043_1480</name>
</gene>
<accession>N1U210</accession>
<organism evidence="1 2">
    <name type="scientific">Leptospira weilii str. Ecochallenge</name>
    <dbReference type="NCBI Taxonomy" id="1049986"/>
    <lineage>
        <taxon>Bacteria</taxon>
        <taxon>Pseudomonadati</taxon>
        <taxon>Spirochaetota</taxon>
        <taxon>Spirochaetia</taxon>
        <taxon>Leptospirales</taxon>
        <taxon>Leptospiraceae</taxon>
        <taxon>Leptospira</taxon>
    </lineage>
</organism>
<proteinExistence type="predicted"/>
<reference evidence="1 2" key="1">
    <citation type="submission" date="2013-02" db="EMBL/GenBank/DDBJ databases">
        <authorList>
            <person name="Harkins D.M."/>
            <person name="Durkin A.S."/>
            <person name="Brinkac L.M."/>
            <person name="Haft D.H."/>
            <person name="Selengut J.D."/>
            <person name="Sanka R."/>
            <person name="DePew J."/>
            <person name="Purushe J."/>
            <person name="Haake D.A."/>
            <person name="Matsunaga J."/>
            <person name="Vinetz J.M."/>
            <person name="Sutton G.G."/>
            <person name="Nierman W.C."/>
            <person name="Fouts D.E."/>
        </authorList>
    </citation>
    <scope>NUCLEOTIDE SEQUENCE [LARGE SCALE GENOMIC DNA]</scope>
    <source>
        <strain evidence="1 2">Ecochallenge</strain>
    </source>
</reference>
<name>N1U210_9LEPT</name>
<evidence type="ECO:0000313" key="1">
    <source>
        <dbReference type="EMBL" id="EMY12181.1"/>
    </source>
</evidence>
<comment type="caution">
    <text evidence="1">The sequence shown here is derived from an EMBL/GenBank/DDBJ whole genome shotgun (WGS) entry which is preliminary data.</text>
</comment>
<dbReference type="AlphaFoldDB" id="N1U210"/>
<protein>
    <submittedName>
        <fullName evidence="1">Uncharacterized protein</fullName>
    </submittedName>
</protein>
<dbReference type="Proteomes" id="UP000012249">
    <property type="component" value="Unassembled WGS sequence"/>
</dbReference>